<evidence type="ECO:0000256" key="1">
    <source>
        <dbReference type="SAM" id="SignalP"/>
    </source>
</evidence>
<comment type="caution">
    <text evidence="2">The sequence shown here is derived from an EMBL/GenBank/DDBJ whole genome shotgun (WGS) entry which is preliminary data.</text>
</comment>
<gene>
    <name evidence="2" type="ORF">B5V02_03525</name>
</gene>
<proteinExistence type="predicted"/>
<name>A0A2W7CBZ7_9HYPH</name>
<dbReference type="RefSeq" id="WP_095091696.1">
    <property type="nucleotide sequence ID" value="NZ_JBHLYT010000007.1"/>
</dbReference>
<organism evidence="2 3">
    <name type="scientific">Mesorhizobium kowhaii</name>
    <dbReference type="NCBI Taxonomy" id="1300272"/>
    <lineage>
        <taxon>Bacteria</taxon>
        <taxon>Pseudomonadati</taxon>
        <taxon>Pseudomonadota</taxon>
        <taxon>Alphaproteobacteria</taxon>
        <taxon>Hyphomicrobiales</taxon>
        <taxon>Phyllobacteriaceae</taxon>
        <taxon>Mesorhizobium</taxon>
    </lineage>
</organism>
<dbReference type="Pfam" id="PF07076">
    <property type="entry name" value="DUF1344"/>
    <property type="match status" value="1"/>
</dbReference>
<feature type="chain" id="PRO_5016169465" description="DUF1344 domain-containing protein" evidence="1">
    <location>
        <begin position="23"/>
        <end position="86"/>
    </location>
</feature>
<evidence type="ECO:0000313" key="2">
    <source>
        <dbReference type="EMBL" id="PZV39098.1"/>
    </source>
</evidence>
<reference evidence="3" key="1">
    <citation type="submission" date="2017-03" db="EMBL/GenBank/DDBJ databases">
        <authorList>
            <person name="Safronova V.I."/>
            <person name="Sazanova A.L."/>
            <person name="Chirak E.R."/>
        </authorList>
    </citation>
    <scope>NUCLEOTIDE SEQUENCE [LARGE SCALE GENOMIC DNA]</scope>
    <source>
        <strain evidence="3">Ach-343</strain>
    </source>
</reference>
<dbReference type="EMBL" id="MZXV01000013">
    <property type="protein sequence ID" value="PZV39098.1"/>
    <property type="molecule type" value="Genomic_DNA"/>
</dbReference>
<dbReference type="InterPro" id="IPR009780">
    <property type="entry name" value="DUF1344"/>
</dbReference>
<keyword evidence="1" id="KW-0732">Signal</keyword>
<protein>
    <recommendedName>
        <fullName evidence="4">DUF1344 domain-containing protein</fullName>
    </recommendedName>
</protein>
<evidence type="ECO:0000313" key="3">
    <source>
        <dbReference type="Proteomes" id="UP000248616"/>
    </source>
</evidence>
<dbReference type="Proteomes" id="UP000248616">
    <property type="component" value="Unassembled WGS sequence"/>
</dbReference>
<sequence length="86" mass="8968">MRKIIVSAAAAALLASGSVAFAAVKHTTGTIKTFDATAMSLVLDDGSSFTLPKTFKDPGLQVGEKVRVSWEMSGKNKVAEAVKIAK</sequence>
<keyword evidence="3" id="KW-1185">Reference proteome</keyword>
<accession>A0A2W7CBZ7</accession>
<feature type="signal peptide" evidence="1">
    <location>
        <begin position="1"/>
        <end position="22"/>
    </location>
</feature>
<dbReference type="OrthoDB" id="7868674at2"/>
<dbReference type="AlphaFoldDB" id="A0A2W7CBZ7"/>
<evidence type="ECO:0008006" key="4">
    <source>
        <dbReference type="Google" id="ProtNLM"/>
    </source>
</evidence>